<protein>
    <submittedName>
        <fullName evidence="3">Putative paraquat-inducible protein A</fullName>
    </submittedName>
</protein>
<feature type="transmembrane region" description="Helical" evidence="1">
    <location>
        <begin position="171"/>
        <end position="198"/>
    </location>
</feature>
<dbReference type="AlphaFoldDB" id="A0A0B0HAG7"/>
<sequence>MRRFVLFAIVSLFAALLFFAWTTWQQAQAFERETETIITRLSAESQVEQGKNQLLELLSFGYYDNYSKHLEELNQHKELQSAYAKSVEIMTWLFGGTALLLLLLAWFTRSDLGDVAYAMLGIAFISLLVGLATPILSIEASKDLPVLGETLLQYQSKGVLSTLDALYDNGYWWLALVLLIFSVVLPMMKTAVGGLTFFSRTSPLLEKWFHISHHLGKWSMADVFVVAILVAFFANSGADSLTHAEVRPGLWFFLGYVLLSMLAFQLLGRELKRE</sequence>
<dbReference type="eggNOG" id="COG2995">
    <property type="taxonomic scope" value="Bacteria"/>
</dbReference>
<keyword evidence="2" id="KW-0732">Signal</keyword>
<evidence type="ECO:0000313" key="4">
    <source>
        <dbReference type="Proteomes" id="UP000030856"/>
    </source>
</evidence>
<accession>A0A0B0HAG7</accession>
<dbReference type="EMBL" id="JRAA01000001">
    <property type="protein sequence ID" value="KHF25672.1"/>
    <property type="molecule type" value="Genomic_DNA"/>
</dbReference>
<dbReference type="Pfam" id="PF04403">
    <property type="entry name" value="PqiA"/>
    <property type="match status" value="1"/>
</dbReference>
<keyword evidence="1" id="KW-0812">Transmembrane</keyword>
<gene>
    <name evidence="3" type="ORF">JV46_18550</name>
</gene>
<keyword evidence="4" id="KW-1185">Reference proteome</keyword>
<feature type="transmembrane region" description="Helical" evidence="1">
    <location>
        <begin position="89"/>
        <end position="108"/>
    </location>
</feature>
<reference evidence="3 4" key="1">
    <citation type="journal article" date="2014" name="BMC Genomics">
        <title>The genome of the intracellular bacterium of the coastal bivalve, Solemya velum: a blueprint for thriving in and out of symbiosis.</title>
        <authorList>
            <person name="Dmytrenko O."/>
            <person name="Russell S.L."/>
            <person name="Loo W.T."/>
            <person name="Fontanez K.M."/>
            <person name="Liao L."/>
            <person name="Roeselers G."/>
            <person name="Sharma R."/>
            <person name="Stewart F.J."/>
            <person name="Newton I.L."/>
            <person name="Woyke T."/>
            <person name="Wu D."/>
            <person name="Lang J.M."/>
            <person name="Eisen J.A."/>
            <person name="Cavanaugh C.M."/>
        </authorList>
    </citation>
    <scope>NUCLEOTIDE SEQUENCE [LARGE SCALE GENOMIC DNA]</scope>
    <source>
        <strain evidence="3 4">WH</strain>
    </source>
</reference>
<name>A0A0B0HAG7_SOVGS</name>
<dbReference type="STRING" id="2340.JV46_18550"/>
<dbReference type="InterPro" id="IPR007498">
    <property type="entry name" value="PqiA-like"/>
</dbReference>
<keyword evidence="1" id="KW-1133">Transmembrane helix</keyword>
<dbReference type="RefSeq" id="WP_052131935.1">
    <property type="nucleotide sequence ID" value="NZ_JRAA01000001.1"/>
</dbReference>
<evidence type="ECO:0000256" key="1">
    <source>
        <dbReference type="SAM" id="Phobius"/>
    </source>
</evidence>
<evidence type="ECO:0000256" key="2">
    <source>
        <dbReference type="SAM" id="SignalP"/>
    </source>
</evidence>
<feature type="transmembrane region" description="Helical" evidence="1">
    <location>
        <begin position="115"/>
        <end position="138"/>
    </location>
</feature>
<dbReference type="Proteomes" id="UP000030856">
    <property type="component" value="Unassembled WGS sequence"/>
</dbReference>
<feature type="chain" id="PRO_5002055367" evidence="2">
    <location>
        <begin position="30"/>
        <end position="274"/>
    </location>
</feature>
<feature type="transmembrane region" description="Helical" evidence="1">
    <location>
        <begin position="250"/>
        <end position="268"/>
    </location>
</feature>
<dbReference type="GeneID" id="86990972"/>
<feature type="transmembrane region" description="Helical" evidence="1">
    <location>
        <begin position="219"/>
        <end position="238"/>
    </location>
</feature>
<comment type="caution">
    <text evidence="3">The sequence shown here is derived from an EMBL/GenBank/DDBJ whole genome shotgun (WGS) entry which is preliminary data.</text>
</comment>
<evidence type="ECO:0000313" key="3">
    <source>
        <dbReference type="EMBL" id="KHF25672.1"/>
    </source>
</evidence>
<keyword evidence="1" id="KW-0472">Membrane</keyword>
<proteinExistence type="predicted"/>
<feature type="signal peptide" evidence="2">
    <location>
        <begin position="1"/>
        <end position="29"/>
    </location>
</feature>
<dbReference type="OrthoDB" id="9800207at2"/>
<organism evidence="3 4">
    <name type="scientific">Solemya velum gill symbiont</name>
    <dbReference type="NCBI Taxonomy" id="2340"/>
    <lineage>
        <taxon>Bacteria</taxon>
        <taxon>Pseudomonadati</taxon>
        <taxon>Pseudomonadota</taxon>
        <taxon>Gammaproteobacteria</taxon>
        <taxon>sulfur-oxidizing symbionts</taxon>
    </lineage>
</organism>